<feature type="region of interest" description="Disordered" evidence="1">
    <location>
        <begin position="1"/>
        <end position="21"/>
    </location>
</feature>
<keyword evidence="3" id="KW-1185">Reference proteome</keyword>
<sequence length="150" mass="16594">MGSGGNDPFTPEGFGGCVKGGEGMSEGNVQEGFGVFEVFVQKTQADFHTHVGSVVAPSPDVALMNARENFLRRDLGVNLWVVPRQCVTATPYDSEGDWFAREFDRKYREAGGYPENGRLWKMYKEKVLQLEEIVEDLHGKGDKNNESASS</sequence>
<proteinExistence type="predicted"/>
<dbReference type="EMBL" id="FPAA01000017">
    <property type="protein sequence ID" value="SFT01565.1"/>
    <property type="molecule type" value="Genomic_DNA"/>
</dbReference>
<accession>A0A1I6UJC5</accession>
<evidence type="ECO:0000313" key="2">
    <source>
        <dbReference type="EMBL" id="SFT01565.1"/>
    </source>
</evidence>
<dbReference type="InterPro" id="IPR009359">
    <property type="entry name" value="PaaB"/>
</dbReference>
<dbReference type="Pfam" id="PF06243">
    <property type="entry name" value="PaaB"/>
    <property type="match status" value="1"/>
</dbReference>
<name>A0A1I6UJC5_9BACL</name>
<dbReference type="AlphaFoldDB" id="A0A1I6UJC5"/>
<reference evidence="3" key="1">
    <citation type="submission" date="2016-10" db="EMBL/GenBank/DDBJ databases">
        <authorList>
            <person name="Varghese N."/>
            <person name="Submissions S."/>
        </authorList>
    </citation>
    <scope>NUCLEOTIDE SEQUENCE [LARGE SCALE GENOMIC DNA]</scope>
    <source>
        <strain evidence="3">DSM 45789</strain>
    </source>
</reference>
<dbReference type="Proteomes" id="UP000198660">
    <property type="component" value="Unassembled WGS sequence"/>
</dbReference>
<evidence type="ECO:0000313" key="3">
    <source>
        <dbReference type="Proteomes" id="UP000198660"/>
    </source>
</evidence>
<organism evidence="2 3">
    <name type="scientific">Marininema halotolerans</name>
    <dbReference type="NCBI Taxonomy" id="1155944"/>
    <lineage>
        <taxon>Bacteria</taxon>
        <taxon>Bacillati</taxon>
        <taxon>Bacillota</taxon>
        <taxon>Bacilli</taxon>
        <taxon>Bacillales</taxon>
        <taxon>Thermoactinomycetaceae</taxon>
        <taxon>Marininema</taxon>
    </lineage>
</organism>
<evidence type="ECO:0000256" key="1">
    <source>
        <dbReference type="SAM" id="MobiDB-lite"/>
    </source>
</evidence>
<gene>
    <name evidence="2" type="ORF">SAMN05444972_11712</name>
</gene>
<protein>
    <submittedName>
        <fullName evidence="2">Ring-1,2-phenylacetyl-CoA epoxidase subunit PaaB</fullName>
    </submittedName>
</protein>
<dbReference type="Gene3D" id="3.10.20.520">
    <property type="entry name" value="Phenylacetic acid degradation B"/>
    <property type="match status" value="1"/>
</dbReference>
<dbReference type="InterPro" id="IPR038693">
    <property type="entry name" value="PaaB_sf"/>
</dbReference>